<keyword evidence="1" id="KW-0472">Membrane</keyword>
<evidence type="ECO:0000313" key="3">
    <source>
        <dbReference type="Proteomes" id="UP000007809"/>
    </source>
</evidence>
<feature type="transmembrane region" description="Helical" evidence="1">
    <location>
        <begin position="293"/>
        <end position="319"/>
    </location>
</feature>
<evidence type="ECO:0000313" key="2">
    <source>
        <dbReference type="EMBL" id="AEA25636.1"/>
    </source>
</evidence>
<dbReference type="PANTHER" id="PTHR36844">
    <property type="entry name" value="PROTEASE PRSW"/>
    <property type="match status" value="1"/>
</dbReference>
<feature type="transmembrane region" description="Helical" evidence="1">
    <location>
        <begin position="52"/>
        <end position="69"/>
    </location>
</feature>
<dbReference type="STRING" id="675635.Psed_3448"/>
<dbReference type="HOGENOM" id="CLU_072997_0_0_11"/>
<keyword evidence="1" id="KW-0812">Transmembrane</keyword>
<feature type="transmembrane region" description="Helical" evidence="1">
    <location>
        <begin position="170"/>
        <end position="190"/>
    </location>
</feature>
<accession>F4CZA5</accession>
<dbReference type="KEGG" id="pdx:Psed_3448"/>
<feature type="transmembrane region" description="Helical" evidence="1">
    <location>
        <begin position="210"/>
        <end position="233"/>
    </location>
</feature>
<sequence>MGSHVSVYIRLRLSHSPPFRPFETSGSENRHQYGADMTTSRISGRRGVWRRIFAWGLALWVLAGLITYLTANAILIPTLVLLGSFLVPVTFVAWAFEQRSSGEVTTELLFHTFVVGGVLGVLAASLAEAYLLQPSPWLFFGVGLIEEAIKLAALAFCARNLRVRSMRDGVILGATVGFGFAAFESAGYALTASFTVQGMSLVDLVSTELLRGLLAPVGHGLWTAILGGVLFAHSTRRGFAITGRLVLAFLGVSILHGLWDSMGSIAVIVTYVFSGESWQYRLLELGYIPEPTAAQVAMFTVLTWSGLAAISVVGLLWLFGMLRARSDAHV</sequence>
<dbReference type="GO" id="GO:0008233">
    <property type="term" value="F:peptidase activity"/>
    <property type="evidence" value="ECO:0007669"/>
    <property type="project" value="InterPro"/>
</dbReference>
<gene>
    <name evidence="2" type="ordered locus">Psed_3448</name>
</gene>
<dbReference type="AlphaFoldDB" id="F4CZA5"/>
<dbReference type="eggNOG" id="COG2339">
    <property type="taxonomic scope" value="Bacteria"/>
</dbReference>
<feature type="transmembrane region" description="Helical" evidence="1">
    <location>
        <begin position="137"/>
        <end position="158"/>
    </location>
</feature>
<keyword evidence="3" id="KW-1185">Reference proteome</keyword>
<reference evidence="2 3" key="1">
    <citation type="journal article" date="2011" name="J. Bacteriol.">
        <title>Genome sequence of the 1,4-dioxane-degrading Pseudonocardia dioxanivorans strain CB1190.</title>
        <authorList>
            <person name="Sales C.M."/>
            <person name="Mahendra S."/>
            <person name="Grostern A."/>
            <person name="Parales R.E."/>
            <person name="Goodwin L.A."/>
            <person name="Woyke T."/>
            <person name="Nolan M."/>
            <person name="Lapidus A."/>
            <person name="Chertkov O."/>
            <person name="Ovchinnikova G."/>
            <person name="Sczyrba A."/>
            <person name="Alvarez-Cohen L."/>
        </authorList>
    </citation>
    <scope>NUCLEOTIDE SEQUENCE [LARGE SCALE GENOMIC DNA]</scope>
    <source>
        <strain evidence="3">ATCC 55486 / DSM 44775 / JCM 13855 / CB1190</strain>
    </source>
</reference>
<dbReference type="InterPro" id="IPR026898">
    <property type="entry name" value="PrsW"/>
</dbReference>
<name>F4CZA5_PSEUX</name>
<protein>
    <recommendedName>
        <fullName evidence="4">PrsW family intramembrane metalloprotease</fullName>
    </recommendedName>
</protein>
<dbReference type="Pfam" id="PF13367">
    <property type="entry name" value="PrsW-protease"/>
    <property type="match status" value="1"/>
</dbReference>
<feature type="transmembrane region" description="Helical" evidence="1">
    <location>
        <begin position="245"/>
        <end position="273"/>
    </location>
</feature>
<keyword evidence="1" id="KW-1133">Transmembrane helix</keyword>
<dbReference type="PANTHER" id="PTHR36844:SF1">
    <property type="entry name" value="PROTEASE PRSW"/>
    <property type="match status" value="1"/>
</dbReference>
<organism evidence="2 3">
    <name type="scientific">Pseudonocardia dioxanivorans (strain ATCC 55486 / DSM 44775 / JCM 13855 / CB1190)</name>
    <dbReference type="NCBI Taxonomy" id="675635"/>
    <lineage>
        <taxon>Bacteria</taxon>
        <taxon>Bacillati</taxon>
        <taxon>Actinomycetota</taxon>
        <taxon>Actinomycetes</taxon>
        <taxon>Pseudonocardiales</taxon>
        <taxon>Pseudonocardiaceae</taxon>
        <taxon>Pseudonocardia</taxon>
    </lineage>
</organism>
<feature type="transmembrane region" description="Helical" evidence="1">
    <location>
        <begin position="108"/>
        <end position="131"/>
    </location>
</feature>
<proteinExistence type="predicted"/>
<feature type="transmembrane region" description="Helical" evidence="1">
    <location>
        <begin position="75"/>
        <end position="96"/>
    </location>
</feature>
<dbReference type="Proteomes" id="UP000007809">
    <property type="component" value="Chromosome"/>
</dbReference>
<evidence type="ECO:0000256" key="1">
    <source>
        <dbReference type="SAM" id="Phobius"/>
    </source>
</evidence>
<dbReference type="EMBL" id="CP002593">
    <property type="protein sequence ID" value="AEA25636.1"/>
    <property type="molecule type" value="Genomic_DNA"/>
</dbReference>
<evidence type="ECO:0008006" key="4">
    <source>
        <dbReference type="Google" id="ProtNLM"/>
    </source>
</evidence>